<dbReference type="Proteomes" id="UP000672602">
    <property type="component" value="Unassembled WGS sequence"/>
</dbReference>
<dbReference type="InterPro" id="IPR020904">
    <property type="entry name" value="Sc_DH/Rdtase_CS"/>
</dbReference>
<comment type="caution">
    <text evidence="5">The sequence shown here is derived from an EMBL/GenBank/DDBJ whole genome shotgun (WGS) entry which is preliminary data.</text>
</comment>
<dbReference type="PRINTS" id="PR00081">
    <property type="entry name" value="GDHRDH"/>
</dbReference>
<dbReference type="Pfam" id="PF00106">
    <property type="entry name" value="adh_short"/>
    <property type="match status" value="1"/>
</dbReference>
<dbReference type="InterPro" id="IPR002347">
    <property type="entry name" value="SDR_fam"/>
</dbReference>
<dbReference type="SUPFAM" id="SSF51735">
    <property type="entry name" value="NAD(P)-binding Rossmann-fold domains"/>
    <property type="match status" value="1"/>
</dbReference>
<evidence type="ECO:0000256" key="3">
    <source>
        <dbReference type="RuleBase" id="RU000363"/>
    </source>
</evidence>
<dbReference type="GO" id="GO:0016491">
    <property type="term" value="F:oxidoreductase activity"/>
    <property type="evidence" value="ECO:0007669"/>
    <property type="project" value="UniProtKB-KW"/>
</dbReference>
<dbReference type="InterPro" id="IPR036291">
    <property type="entry name" value="NAD(P)-bd_dom_sf"/>
</dbReference>
<gene>
    <name evidence="5" type="ORF">KAJ83_08200</name>
</gene>
<keyword evidence="6" id="KW-1185">Reference proteome</keyword>
<sequence length="255" mass="25749">MNEGEFSGKVAIVTGASRGIGEATARLLAERGASVVLLARRTEEIERIAEEIDAAGGTALARACDVADWAAVDSAVAATEALFGAPDILINNAGVIEPIAPLSESDPAGWGAAIDINVKGVYHGIRAVLPGMIARGAGTIVNVSSGAATSPLEGWSHYCAGKAAVLMLTRSAHLEVAEKGVTVVGLSPGTVRTEMQVAIKASGINPVSQLDPDIHIPPEAAARGILHLCGPAGAAHAGGDFSLRTEEGKRAAGLA</sequence>
<dbReference type="PRINTS" id="PR00080">
    <property type="entry name" value="SDRFAMILY"/>
</dbReference>
<dbReference type="AlphaFoldDB" id="A0A8J7SMJ0"/>
<dbReference type="CDD" id="cd05233">
    <property type="entry name" value="SDR_c"/>
    <property type="match status" value="1"/>
</dbReference>
<proteinExistence type="inferred from homology"/>
<evidence type="ECO:0000313" key="6">
    <source>
        <dbReference type="Proteomes" id="UP000672602"/>
    </source>
</evidence>
<evidence type="ECO:0000256" key="2">
    <source>
        <dbReference type="ARBA" id="ARBA00023002"/>
    </source>
</evidence>
<dbReference type="PANTHER" id="PTHR44196">
    <property type="entry name" value="DEHYDROGENASE/REDUCTASE SDR FAMILY MEMBER 7B"/>
    <property type="match status" value="1"/>
</dbReference>
<feature type="domain" description="Ketoreductase" evidence="4">
    <location>
        <begin position="9"/>
        <end position="189"/>
    </location>
</feature>
<protein>
    <submittedName>
        <fullName evidence="5">SDR family oxidoreductase</fullName>
    </submittedName>
</protein>
<dbReference type="SMART" id="SM00822">
    <property type="entry name" value="PKS_KR"/>
    <property type="match status" value="1"/>
</dbReference>
<comment type="similarity">
    <text evidence="1 3">Belongs to the short-chain dehydrogenases/reductases (SDR) family.</text>
</comment>
<keyword evidence="2" id="KW-0560">Oxidoreductase</keyword>
<dbReference type="GO" id="GO:0016020">
    <property type="term" value="C:membrane"/>
    <property type="evidence" value="ECO:0007669"/>
    <property type="project" value="TreeGrafter"/>
</dbReference>
<dbReference type="RefSeq" id="WP_210681559.1">
    <property type="nucleotide sequence ID" value="NZ_JAGMWN010000003.1"/>
</dbReference>
<evidence type="ECO:0000313" key="5">
    <source>
        <dbReference type="EMBL" id="MBP5856986.1"/>
    </source>
</evidence>
<dbReference type="PROSITE" id="PS00061">
    <property type="entry name" value="ADH_SHORT"/>
    <property type="match status" value="1"/>
</dbReference>
<evidence type="ECO:0000259" key="4">
    <source>
        <dbReference type="SMART" id="SM00822"/>
    </source>
</evidence>
<name>A0A8J7SMJ0_9PROT</name>
<dbReference type="InterPro" id="IPR057326">
    <property type="entry name" value="KR_dom"/>
</dbReference>
<dbReference type="FunFam" id="3.40.50.720:FF:000084">
    <property type="entry name" value="Short-chain dehydrogenase reductase"/>
    <property type="match status" value="1"/>
</dbReference>
<dbReference type="PANTHER" id="PTHR44196:SF1">
    <property type="entry name" value="DEHYDROGENASE_REDUCTASE SDR FAMILY MEMBER 7B"/>
    <property type="match status" value="1"/>
</dbReference>
<evidence type="ECO:0000256" key="1">
    <source>
        <dbReference type="ARBA" id="ARBA00006484"/>
    </source>
</evidence>
<accession>A0A8J7SMJ0</accession>
<dbReference type="EMBL" id="JAGMWN010000003">
    <property type="protein sequence ID" value="MBP5856986.1"/>
    <property type="molecule type" value="Genomic_DNA"/>
</dbReference>
<organism evidence="5 6">
    <name type="scientific">Marivibrio halodurans</name>
    <dbReference type="NCBI Taxonomy" id="2039722"/>
    <lineage>
        <taxon>Bacteria</taxon>
        <taxon>Pseudomonadati</taxon>
        <taxon>Pseudomonadota</taxon>
        <taxon>Alphaproteobacteria</taxon>
        <taxon>Rhodospirillales</taxon>
        <taxon>Rhodospirillaceae</taxon>
        <taxon>Marivibrio</taxon>
    </lineage>
</organism>
<dbReference type="Gene3D" id="3.40.50.720">
    <property type="entry name" value="NAD(P)-binding Rossmann-like Domain"/>
    <property type="match status" value="1"/>
</dbReference>
<reference evidence="5" key="1">
    <citation type="submission" date="2021-04" db="EMBL/GenBank/DDBJ databases">
        <authorList>
            <person name="Zhang D.-C."/>
        </authorList>
    </citation>
    <scope>NUCLEOTIDE SEQUENCE</scope>
    <source>
        <strain evidence="5">CGMCC 1.15697</strain>
    </source>
</reference>